<dbReference type="RefSeq" id="WP_094787142.1">
    <property type="nucleotide sequence ID" value="NZ_NDXW01000001.1"/>
</dbReference>
<evidence type="ECO:0000313" key="1">
    <source>
        <dbReference type="EMBL" id="RDH43908.1"/>
    </source>
</evidence>
<dbReference type="EMBL" id="NDXW01000001">
    <property type="protein sequence ID" value="RDH43908.1"/>
    <property type="molecule type" value="Genomic_DNA"/>
</dbReference>
<comment type="caution">
    <text evidence="1">The sequence shown here is derived from an EMBL/GenBank/DDBJ whole genome shotgun (WGS) entry which is preliminary data.</text>
</comment>
<dbReference type="Proteomes" id="UP000257039">
    <property type="component" value="Unassembled WGS sequence"/>
</dbReference>
<evidence type="ECO:0000313" key="2">
    <source>
        <dbReference type="Proteomes" id="UP000257039"/>
    </source>
</evidence>
<protein>
    <submittedName>
        <fullName evidence="1">Uncharacterized protein</fullName>
    </submittedName>
</protein>
<keyword evidence="2" id="KW-1185">Reference proteome</keyword>
<dbReference type="AlphaFoldDB" id="A0A4P9VKS4"/>
<organism evidence="1 2">
    <name type="scientific">Zooshikella ganghwensis</name>
    <dbReference type="NCBI Taxonomy" id="202772"/>
    <lineage>
        <taxon>Bacteria</taxon>
        <taxon>Pseudomonadati</taxon>
        <taxon>Pseudomonadota</taxon>
        <taxon>Gammaproteobacteria</taxon>
        <taxon>Oceanospirillales</taxon>
        <taxon>Zooshikellaceae</taxon>
        <taxon>Zooshikella</taxon>
    </lineage>
</organism>
<proteinExistence type="predicted"/>
<name>A0A4P9VKS4_9GAMM</name>
<gene>
    <name evidence="1" type="ORF">B9G39_10890</name>
</gene>
<reference evidence="1 2" key="1">
    <citation type="submission" date="2017-04" db="EMBL/GenBank/DDBJ databases">
        <title>Draft genome sequence of Zooshikella ganghwensis VG4 isolated from Red Sea sediments.</title>
        <authorList>
            <person name="Rehman Z."/>
            <person name="Alam I."/>
            <person name="Kamau A."/>
            <person name="Bajic V."/>
            <person name="Leiknes T."/>
        </authorList>
    </citation>
    <scope>NUCLEOTIDE SEQUENCE [LARGE SCALE GENOMIC DNA]</scope>
    <source>
        <strain evidence="1 2">VG4</strain>
    </source>
</reference>
<sequence>MINLLLVGNGRLENNHWCCLIRVLCFFILIPAFAYGKADIPAACHVSHSISPYFDSVTFIKQGPDWVLMQGVIDSSIVNKVQVILNDPSIKLVVMGFVPGSIDDEANQRAGMFLRKSGISVCLTAKSSVLSGGVDFFLAGKQRFVHPKSQLGVHSWQGVSGKQGWEFTAEAVEHERFIAYYQFLGINEDFYWFTLRFPFETVYWLAPGDIYYWSLAEIM</sequence>
<accession>A0A4P9VKS4</accession>